<evidence type="ECO:0000313" key="3">
    <source>
        <dbReference type="Proteomes" id="UP001596409"/>
    </source>
</evidence>
<dbReference type="Gene3D" id="1.25.40.10">
    <property type="entry name" value="Tetratricopeptide repeat domain"/>
    <property type="match status" value="2"/>
</dbReference>
<accession>A0ABW2E6M9</accession>
<reference evidence="3" key="1">
    <citation type="journal article" date="2019" name="Int. J. Syst. Evol. Microbiol.">
        <title>The Global Catalogue of Microorganisms (GCM) 10K type strain sequencing project: providing services to taxonomists for standard genome sequencing and annotation.</title>
        <authorList>
            <consortium name="The Broad Institute Genomics Platform"/>
            <consortium name="The Broad Institute Genome Sequencing Center for Infectious Disease"/>
            <person name="Wu L."/>
            <person name="Ma J."/>
        </authorList>
    </citation>
    <scope>NUCLEOTIDE SEQUENCE [LARGE SCALE GENOMIC DNA]</scope>
    <source>
        <strain evidence="3">JCM 4855</strain>
    </source>
</reference>
<dbReference type="InterPro" id="IPR011990">
    <property type="entry name" value="TPR-like_helical_dom_sf"/>
</dbReference>
<evidence type="ECO:0000256" key="1">
    <source>
        <dbReference type="SAM" id="MobiDB-lite"/>
    </source>
</evidence>
<sequence length="451" mass="49285">MDATDLDYRARTQSGCIPPRLVSRLLELGHAETVEFGAGHGEWFCAREWARLLGEQGRRDEALEILAPYLASGWWTAIRTTAELLESWGRADEAIVLTRAGMKAGHPMALEFYARLLGRHGRSDEAFTLLQAHIDDGLLAAALVDVAKGAGRDEKAAELLAARIPDEHRCDTPWCCHGLDPDTAIGLLATIRERQGRIDEAIALLRTRDVTSLNGRDQLADLLSRHDRTGELRAYAAAEELGHAAQRLAELLEERGDVDGAIAAFRQADDSAASNPNSAVQLAQLLARHGQGNEAIEVMRHQAEARNGDDWILHTLSDLYLEQGRPEDGLAHLDALAAARGGEEEWDLFWLRLPLMAACDRVDEAIEQARAHPEGGTSYAARHIAELLAGAGRTEEAVAVLRPHAPANSHDLAGYLIDLGRIEEAVAVLHQDKPRPPQPSTTVAWSDEPPF</sequence>
<dbReference type="SUPFAM" id="SSF48452">
    <property type="entry name" value="TPR-like"/>
    <property type="match status" value="1"/>
</dbReference>
<keyword evidence="3" id="KW-1185">Reference proteome</keyword>
<name>A0ABW2E6M9_9ACTN</name>
<dbReference type="RefSeq" id="WP_189880964.1">
    <property type="nucleotide sequence ID" value="NZ_BMWA01000064.1"/>
</dbReference>
<gene>
    <name evidence="2" type="ORF">ACFQMH_22065</name>
</gene>
<organism evidence="2 3">
    <name type="scientific">Streptomyces viridiviolaceus</name>
    <dbReference type="NCBI Taxonomy" id="68282"/>
    <lineage>
        <taxon>Bacteria</taxon>
        <taxon>Bacillati</taxon>
        <taxon>Actinomycetota</taxon>
        <taxon>Actinomycetes</taxon>
        <taxon>Kitasatosporales</taxon>
        <taxon>Streptomycetaceae</taxon>
        <taxon>Streptomyces</taxon>
    </lineage>
</organism>
<feature type="region of interest" description="Disordered" evidence="1">
    <location>
        <begin position="431"/>
        <end position="451"/>
    </location>
</feature>
<dbReference type="EMBL" id="JBHSYM010000048">
    <property type="protein sequence ID" value="MFC7014360.1"/>
    <property type="molecule type" value="Genomic_DNA"/>
</dbReference>
<evidence type="ECO:0000313" key="2">
    <source>
        <dbReference type="EMBL" id="MFC7014360.1"/>
    </source>
</evidence>
<proteinExistence type="predicted"/>
<comment type="caution">
    <text evidence="2">The sequence shown here is derived from an EMBL/GenBank/DDBJ whole genome shotgun (WGS) entry which is preliminary data.</text>
</comment>
<protein>
    <submittedName>
        <fullName evidence="2">Tetratricopeptide repeat protein</fullName>
    </submittedName>
</protein>
<dbReference type="Proteomes" id="UP001596409">
    <property type="component" value="Unassembled WGS sequence"/>
</dbReference>